<dbReference type="EMBL" id="CP137852">
    <property type="protein sequence ID" value="WPB87450.1"/>
    <property type="molecule type" value="Genomic_DNA"/>
</dbReference>
<dbReference type="Pfam" id="PF03102">
    <property type="entry name" value="NeuB"/>
    <property type="match status" value="1"/>
</dbReference>
<organism evidence="2 3">
    <name type="scientific">Sediminicoccus rosea</name>
    <dbReference type="NCBI Taxonomy" id="1225128"/>
    <lineage>
        <taxon>Bacteria</taxon>
        <taxon>Pseudomonadati</taxon>
        <taxon>Pseudomonadota</taxon>
        <taxon>Alphaproteobacteria</taxon>
        <taxon>Acetobacterales</taxon>
        <taxon>Roseomonadaceae</taxon>
        <taxon>Sediminicoccus</taxon>
    </lineage>
</organism>
<feature type="domain" description="PseI/NeuA/B-like" evidence="1">
    <location>
        <begin position="54"/>
        <end position="257"/>
    </location>
</feature>
<sequence>MQIPTLIYEFANVHGGDVAAVRSLTEALGKVGYPRAGVKFHPISAETLALPDFSYYGIYQQVQIGHADWTALIAEAHEKVGSVWIECADLSAFQVLEANLPQIAGLKLQSSVLVNDEVLSALRSIDLREKTLILNVSGHDLGELQELVARFGGLGAGRLALQIGFQAYPTRVDDTSLDKLLVLRAAFPGVLLSMSDHMEGSDPFARRLPLLAAALGCEIIEKHVALDRTSAPYDGSAALEPTEIAEMARDLELTARAFSGRFVVPLEAAYLAKTKPRPIAREHLPAGSMVAPSTLIFRRTDKVGITVDEVEALQTSRHVLARDVPRNAPLVRDDFRKARIGAIVAGRMKSTRLRDKAILPVAGRSSIERCLENCLLMQDVDLTVLATSTHERDGVLASHTLDGKVGFWRGEEDDVIRRYLGAANKFGIDVIVRVTADCLTISPEVTSILLDAHFRNGADFTRARTEAPGSAPQIFNVEVLRRIDRLTGGAPFSEYMNQYVENNPELFRIQWVDLPPDLVRDYRLTLDYPEDLAMYEALYRELDAQGLSALLRNVFAVLDKRPDIAALNASRQMVYVANNVLVEQLKRDTRIVPAKA</sequence>
<gene>
    <name evidence="2" type="ORF">R9Z33_11335</name>
</gene>
<protein>
    <submittedName>
        <fullName evidence="2">N-acetylneuraminate synthase family protein</fullName>
    </submittedName>
</protein>
<evidence type="ECO:0000259" key="1">
    <source>
        <dbReference type="Pfam" id="PF03102"/>
    </source>
</evidence>
<dbReference type="InterPro" id="IPR013785">
    <property type="entry name" value="Aldolase_TIM"/>
</dbReference>
<dbReference type="InterPro" id="IPR029044">
    <property type="entry name" value="Nucleotide-diphossugar_trans"/>
</dbReference>
<proteinExistence type="predicted"/>
<dbReference type="PANTHER" id="PTHR42966:SF1">
    <property type="entry name" value="SIALIC ACID SYNTHASE"/>
    <property type="match status" value="1"/>
</dbReference>
<dbReference type="Pfam" id="PF02348">
    <property type="entry name" value="CTP_transf_3"/>
    <property type="match status" value="1"/>
</dbReference>
<dbReference type="Gene3D" id="3.20.20.70">
    <property type="entry name" value="Aldolase class I"/>
    <property type="match status" value="1"/>
</dbReference>
<dbReference type="SUPFAM" id="SSF53448">
    <property type="entry name" value="Nucleotide-diphospho-sugar transferases"/>
    <property type="match status" value="1"/>
</dbReference>
<dbReference type="InterPro" id="IPR013132">
    <property type="entry name" value="PseI/NeuA/B-like_N"/>
</dbReference>
<dbReference type="RefSeq" id="WP_318651402.1">
    <property type="nucleotide sequence ID" value="NZ_CP137852.1"/>
</dbReference>
<evidence type="ECO:0000313" key="3">
    <source>
        <dbReference type="Proteomes" id="UP001305521"/>
    </source>
</evidence>
<keyword evidence="3" id="KW-1185">Reference proteome</keyword>
<evidence type="ECO:0000313" key="2">
    <source>
        <dbReference type="EMBL" id="WPB87450.1"/>
    </source>
</evidence>
<dbReference type="InterPro" id="IPR003329">
    <property type="entry name" value="Cytidylyl_trans"/>
</dbReference>
<reference evidence="2 3" key="1">
    <citation type="submission" date="2023-11" db="EMBL/GenBank/DDBJ databases">
        <title>Arctic aerobic anoxygenic photoheterotroph Sediminicoccus rosea KRV36 adapts its photosynthesis to long days of polar summer.</title>
        <authorList>
            <person name="Tomasch J."/>
            <person name="Kopejtka K."/>
            <person name="Bily T."/>
            <person name="Gardiner A.T."/>
            <person name="Gardian Z."/>
            <person name="Shivaramu S."/>
            <person name="Koblizek M."/>
            <person name="Engelhardt F."/>
            <person name="Kaftan D."/>
        </authorList>
    </citation>
    <scope>NUCLEOTIDE SEQUENCE [LARGE SCALE GENOMIC DNA]</scope>
    <source>
        <strain evidence="2 3">R-30</strain>
    </source>
</reference>
<dbReference type="Gene3D" id="3.90.550.10">
    <property type="entry name" value="Spore Coat Polysaccharide Biosynthesis Protein SpsA, Chain A"/>
    <property type="match status" value="1"/>
</dbReference>
<dbReference type="PANTHER" id="PTHR42966">
    <property type="entry name" value="N-ACETYLNEURAMINATE SYNTHASE"/>
    <property type="match status" value="1"/>
</dbReference>
<accession>A0ABZ0PP00</accession>
<dbReference type="SUPFAM" id="SSF51569">
    <property type="entry name" value="Aldolase"/>
    <property type="match status" value="1"/>
</dbReference>
<dbReference type="Proteomes" id="UP001305521">
    <property type="component" value="Chromosome"/>
</dbReference>
<name>A0ABZ0PP00_9PROT</name>
<dbReference type="InterPro" id="IPR051690">
    <property type="entry name" value="PseI-like"/>
</dbReference>